<evidence type="ECO:0000313" key="2">
    <source>
        <dbReference type="EMBL" id="MBD3107004.1"/>
    </source>
</evidence>
<evidence type="ECO:0000256" key="1">
    <source>
        <dbReference type="SAM" id="SignalP"/>
    </source>
</evidence>
<comment type="caution">
    <text evidence="2">The sequence shown here is derived from an EMBL/GenBank/DDBJ whole genome shotgun (WGS) entry which is preliminary data.</text>
</comment>
<gene>
    <name evidence="2" type="ORF">IEO70_01315</name>
</gene>
<protein>
    <submittedName>
        <fullName evidence="2">Glycosyltransferase</fullName>
    </submittedName>
</protein>
<feature type="signal peptide" evidence="1">
    <location>
        <begin position="1"/>
        <end position="25"/>
    </location>
</feature>
<keyword evidence="1" id="KW-0732">Signal</keyword>
<dbReference type="EMBL" id="JACXSI010000002">
    <property type="protein sequence ID" value="MBD3107004.1"/>
    <property type="molecule type" value="Genomic_DNA"/>
</dbReference>
<feature type="chain" id="PRO_5039212791" evidence="1">
    <location>
        <begin position="26"/>
        <end position="217"/>
    </location>
</feature>
<dbReference type="RefSeq" id="WP_190996554.1">
    <property type="nucleotide sequence ID" value="NZ_JACXSI010000002.1"/>
</dbReference>
<name>A0A927H9L1_9BACI</name>
<dbReference type="Proteomes" id="UP000602076">
    <property type="component" value="Unassembled WGS sequence"/>
</dbReference>
<sequence length="217" mass="24585">MTKKSHTLMLLLLLPLTFLFSVSHASATPQRHTSNVICTPLTTTLKMEKRKLWSEHVFWTRNLIISDVDNLPDKQAVLQRLLKNQDDLGKSIEPYYGKEAGNQLAKLLRDHILIAVKVVDAAKNGDTKALDASNKEWYQNANDIAIFLSKANPNWSHSELKQMLDTHLGFVTEEAVARIKKDWPANIATNDKGVNHMLQFADIISNGIIKQFPNKFK</sequence>
<dbReference type="AlphaFoldDB" id="A0A927H9L1"/>
<evidence type="ECO:0000313" key="3">
    <source>
        <dbReference type="Proteomes" id="UP000602076"/>
    </source>
</evidence>
<reference evidence="2" key="1">
    <citation type="submission" date="2020-09" db="EMBL/GenBank/DDBJ databases">
        <title>Bacillus faecalis sp. nov., a moderately halophilic bacterium isolated from cow faeces.</title>
        <authorList>
            <person name="Jiang L."/>
            <person name="Lee J."/>
        </authorList>
    </citation>
    <scope>NUCLEOTIDE SEQUENCE</scope>
    <source>
        <strain evidence="2">AGMB 02131</strain>
    </source>
</reference>
<accession>A0A927H9L1</accession>
<keyword evidence="3" id="KW-1185">Reference proteome</keyword>
<proteinExistence type="predicted"/>
<organism evidence="2 3">
    <name type="scientific">Peribacillus faecalis</name>
    <dbReference type="NCBI Taxonomy" id="2772559"/>
    <lineage>
        <taxon>Bacteria</taxon>
        <taxon>Bacillati</taxon>
        <taxon>Bacillota</taxon>
        <taxon>Bacilli</taxon>
        <taxon>Bacillales</taxon>
        <taxon>Bacillaceae</taxon>
        <taxon>Peribacillus</taxon>
    </lineage>
</organism>